<feature type="region of interest" description="Disordered" evidence="1">
    <location>
        <begin position="19"/>
        <end position="96"/>
    </location>
</feature>
<evidence type="ECO:0000256" key="2">
    <source>
        <dbReference type="SAM" id="SignalP"/>
    </source>
</evidence>
<feature type="compositionally biased region" description="Polar residues" evidence="1">
    <location>
        <begin position="37"/>
        <end position="46"/>
    </location>
</feature>
<proteinExistence type="predicted"/>
<dbReference type="RefSeq" id="WP_344826717.1">
    <property type="nucleotide sequence ID" value="NZ_BAABEZ010000022.1"/>
</dbReference>
<feature type="chain" id="PRO_5045911615" description="Secreted protein" evidence="2">
    <location>
        <begin position="20"/>
        <end position="96"/>
    </location>
</feature>
<accession>A0ABP8MUK3</accession>
<name>A0ABP8MUK3_9BACT</name>
<keyword evidence="2" id="KW-0732">Signal</keyword>
<comment type="caution">
    <text evidence="3">The sequence shown here is derived from an EMBL/GenBank/DDBJ whole genome shotgun (WGS) entry which is preliminary data.</text>
</comment>
<protein>
    <recommendedName>
        <fullName evidence="5">Secreted protein</fullName>
    </recommendedName>
</protein>
<evidence type="ECO:0000256" key="1">
    <source>
        <dbReference type="SAM" id="MobiDB-lite"/>
    </source>
</evidence>
<feature type="signal peptide" evidence="2">
    <location>
        <begin position="1"/>
        <end position="19"/>
    </location>
</feature>
<dbReference type="Proteomes" id="UP001501410">
    <property type="component" value="Unassembled WGS sequence"/>
</dbReference>
<evidence type="ECO:0000313" key="3">
    <source>
        <dbReference type="EMBL" id="GAA4456392.1"/>
    </source>
</evidence>
<keyword evidence="4" id="KW-1185">Reference proteome</keyword>
<gene>
    <name evidence="3" type="ORF">GCM10023092_21570</name>
</gene>
<reference evidence="4" key="1">
    <citation type="journal article" date="2019" name="Int. J. Syst. Evol. Microbiol.">
        <title>The Global Catalogue of Microorganisms (GCM) 10K type strain sequencing project: providing services to taxonomists for standard genome sequencing and annotation.</title>
        <authorList>
            <consortium name="The Broad Institute Genomics Platform"/>
            <consortium name="The Broad Institute Genome Sequencing Center for Infectious Disease"/>
            <person name="Wu L."/>
            <person name="Ma J."/>
        </authorList>
    </citation>
    <scope>NUCLEOTIDE SEQUENCE [LARGE SCALE GENOMIC DNA]</scope>
    <source>
        <strain evidence="4">JCM 31921</strain>
    </source>
</reference>
<evidence type="ECO:0008006" key="5">
    <source>
        <dbReference type="Google" id="ProtNLM"/>
    </source>
</evidence>
<evidence type="ECO:0000313" key="4">
    <source>
        <dbReference type="Proteomes" id="UP001501410"/>
    </source>
</evidence>
<organism evidence="3 4">
    <name type="scientific">Rurimicrobium arvi</name>
    <dbReference type="NCBI Taxonomy" id="2049916"/>
    <lineage>
        <taxon>Bacteria</taxon>
        <taxon>Pseudomonadati</taxon>
        <taxon>Bacteroidota</taxon>
        <taxon>Chitinophagia</taxon>
        <taxon>Chitinophagales</taxon>
        <taxon>Chitinophagaceae</taxon>
        <taxon>Rurimicrobium</taxon>
    </lineage>
</organism>
<sequence>MKKIILFLALALSIQDLSAQNSTESVRRRKRLSKRSAGTQPNTADTFRSRNGKMNAHTITKDEEEAREKEKINATQVNHGINENMPPLSPSNGNGQ</sequence>
<dbReference type="EMBL" id="BAABEZ010000022">
    <property type="protein sequence ID" value="GAA4456392.1"/>
    <property type="molecule type" value="Genomic_DNA"/>
</dbReference>
<feature type="compositionally biased region" description="Basic and acidic residues" evidence="1">
    <location>
        <begin position="59"/>
        <end position="72"/>
    </location>
</feature>